<dbReference type="RefSeq" id="WP_072912616.1">
    <property type="nucleotide sequence ID" value="NZ_FRAR01000011.1"/>
</dbReference>
<dbReference type="EMBL" id="FRAR01000011">
    <property type="protein sequence ID" value="SHK33518.1"/>
    <property type="molecule type" value="Genomic_DNA"/>
</dbReference>
<keyword evidence="2" id="KW-1185">Reference proteome</keyword>
<dbReference type="SUPFAM" id="SSF52540">
    <property type="entry name" value="P-loop containing nucleoside triphosphate hydrolases"/>
    <property type="match status" value="1"/>
</dbReference>
<evidence type="ECO:0000313" key="1">
    <source>
        <dbReference type="EMBL" id="SHK33518.1"/>
    </source>
</evidence>
<evidence type="ECO:0000313" key="2">
    <source>
        <dbReference type="Proteomes" id="UP000183997"/>
    </source>
</evidence>
<protein>
    <submittedName>
        <fullName evidence="1">Uncharacterized protein</fullName>
    </submittedName>
</protein>
<accession>A0A1M6RME7</accession>
<dbReference type="Proteomes" id="UP000183997">
    <property type="component" value="Unassembled WGS sequence"/>
</dbReference>
<sequence length="235" mass="25833">MDKLSQQKSGGGCTISKRIVEAYVGEYASGKSEVAVNRALELSRDGRKVNLVDLDIVEPCYTLRPIKKELESAGMTVLAWETRDTIGLGEAGNIIKPECRWALYREGDVILDIGYGVEGAKTLNLLEGVDETPEMQIFAVINVKRPMTSTVPEILDYIKELGPIDGLINNTHLGDETTPEVVEEGARMVTEVSKILGIPVVATTADQEVAKKIGQQDVMGNPVRPLTRFMPRTFW</sequence>
<reference evidence="2" key="1">
    <citation type="submission" date="2016-11" db="EMBL/GenBank/DDBJ databases">
        <authorList>
            <person name="Varghese N."/>
            <person name="Submissions S."/>
        </authorList>
    </citation>
    <scope>NUCLEOTIDE SEQUENCE [LARGE SCALE GENOMIC DNA]</scope>
    <source>
        <strain evidence="2">DSM 10349</strain>
    </source>
</reference>
<dbReference type="OrthoDB" id="9779501at2"/>
<organism evidence="1 2">
    <name type="scientific">Desulforamulus aeronauticus DSM 10349</name>
    <dbReference type="NCBI Taxonomy" id="1121421"/>
    <lineage>
        <taxon>Bacteria</taxon>
        <taxon>Bacillati</taxon>
        <taxon>Bacillota</taxon>
        <taxon>Clostridia</taxon>
        <taxon>Eubacteriales</taxon>
        <taxon>Peptococcaceae</taxon>
        <taxon>Desulforamulus</taxon>
    </lineage>
</organism>
<dbReference type="AlphaFoldDB" id="A0A1M6RME7"/>
<proteinExistence type="predicted"/>
<name>A0A1M6RME7_9FIRM</name>
<dbReference type="InterPro" id="IPR027417">
    <property type="entry name" value="P-loop_NTPase"/>
</dbReference>
<dbReference type="Gene3D" id="3.40.50.300">
    <property type="entry name" value="P-loop containing nucleotide triphosphate hydrolases"/>
    <property type="match status" value="1"/>
</dbReference>
<gene>
    <name evidence="1" type="ORF">SAMN02745123_01520</name>
</gene>
<dbReference type="STRING" id="1121421.SAMN02745123_01520"/>